<dbReference type="InterPro" id="IPR050228">
    <property type="entry name" value="Carboxylesterase_BioH"/>
</dbReference>
<dbReference type="InterPro" id="IPR000639">
    <property type="entry name" value="Epox_hydrolase-like"/>
</dbReference>
<comment type="caution">
    <text evidence="2">The sequence shown here is derived from an EMBL/GenBank/DDBJ whole genome shotgun (WGS) entry which is preliminary data.</text>
</comment>
<dbReference type="PRINTS" id="PR00412">
    <property type="entry name" value="EPOXHYDRLASE"/>
</dbReference>
<dbReference type="InterPro" id="IPR029058">
    <property type="entry name" value="AB_hydrolase_fold"/>
</dbReference>
<dbReference type="EMBL" id="BEGY01000017">
    <property type="protein sequence ID" value="GAX76419.1"/>
    <property type="molecule type" value="Genomic_DNA"/>
</dbReference>
<dbReference type="AlphaFoldDB" id="A0A250X0E6"/>
<protein>
    <recommendedName>
        <fullName evidence="1">AB hydrolase-1 domain-containing protein</fullName>
    </recommendedName>
</protein>
<dbReference type="Pfam" id="PF00561">
    <property type="entry name" value="Abhydrolase_1"/>
    <property type="match status" value="1"/>
</dbReference>
<feature type="domain" description="AB hydrolase-1" evidence="1">
    <location>
        <begin position="95"/>
        <end position="208"/>
    </location>
</feature>
<dbReference type="GO" id="GO:0003824">
    <property type="term" value="F:catalytic activity"/>
    <property type="evidence" value="ECO:0007669"/>
    <property type="project" value="InterPro"/>
</dbReference>
<organism evidence="2 3">
    <name type="scientific">Chlamydomonas eustigma</name>
    <dbReference type="NCBI Taxonomy" id="1157962"/>
    <lineage>
        <taxon>Eukaryota</taxon>
        <taxon>Viridiplantae</taxon>
        <taxon>Chlorophyta</taxon>
        <taxon>core chlorophytes</taxon>
        <taxon>Chlorophyceae</taxon>
        <taxon>CS clade</taxon>
        <taxon>Chlamydomonadales</taxon>
        <taxon>Chlamydomonadaceae</taxon>
        <taxon>Chlamydomonas</taxon>
    </lineage>
</organism>
<gene>
    <name evidence="2" type="ORF">CEUSTIGMA_g3864.t1</name>
</gene>
<dbReference type="PANTHER" id="PTHR43194">
    <property type="entry name" value="HYDROLASE ALPHA/BETA FOLD FAMILY"/>
    <property type="match status" value="1"/>
</dbReference>
<keyword evidence="3" id="KW-1185">Reference proteome</keyword>
<dbReference type="PANTHER" id="PTHR43194:SF2">
    <property type="entry name" value="PEROXISOMAL MEMBRANE PROTEIN LPX1"/>
    <property type="match status" value="1"/>
</dbReference>
<name>A0A250X0E6_9CHLO</name>
<dbReference type="OrthoDB" id="6431331at2759"/>
<evidence type="ECO:0000313" key="2">
    <source>
        <dbReference type="EMBL" id="GAX76419.1"/>
    </source>
</evidence>
<dbReference type="InterPro" id="IPR000073">
    <property type="entry name" value="AB_hydrolase_1"/>
</dbReference>
<evidence type="ECO:0000259" key="1">
    <source>
        <dbReference type="Pfam" id="PF00561"/>
    </source>
</evidence>
<reference evidence="2 3" key="1">
    <citation type="submission" date="2017-08" db="EMBL/GenBank/DDBJ databases">
        <title>Acidophilic green algal genome provides insights into adaptation to an acidic environment.</title>
        <authorList>
            <person name="Hirooka S."/>
            <person name="Hirose Y."/>
            <person name="Kanesaki Y."/>
            <person name="Higuchi S."/>
            <person name="Fujiwara T."/>
            <person name="Onuma R."/>
            <person name="Era A."/>
            <person name="Ohbayashi R."/>
            <person name="Uzuka A."/>
            <person name="Nozaki H."/>
            <person name="Yoshikawa H."/>
            <person name="Miyagishima S.Y."/>
        </authorList>
    </citation>
    <scope>NUCLEOTIDE SEQUENCE [LARGE SCALE GENOMIC DNA]</scope>
    <source>
        <strain evidence="2 3">NIES-2499</strain>
    </source>
</reference>
<evidence type="ECO:0000313" key="3">
    <source>
        <dbReference type="Proteomes" id="UP000232323"/>
    </source>
</evidence>
<dbReference type="PRINTS" id="PR00111">
    <property type="entry name" value="ABHYDROLASE"/>
</dbReference>
<dbReference type="Gene3D" id="3.40.50.1820">
    <property type="entry name" value="alpha/beta hydrolase"/>
    <property type="match status" value="1"/>
</dbReference>
<accession>A0A250X0E6</accession>
<sequence length="375" mass="41362">MKLQISPALSVCPLRKTSFVSDAPRVVRIREAVRVVKAVVDEETDQVDPITGITISKTSVIAAVAGSSVDVDGCKWAYRRTEPDEEQAKAVANMPILLLHGLGSSSYCYRNTLALLGGEGYDAVAPDWVGHGDSDKPAVEASGSLFDCSEEAYKSALGRFIQTVGIKQPFALVVHGFILGQYALLYALEHPDQIERLMVLNTPLSRKSKLRPELAAYKSPLPFLRPGNKPFNAINYNASGSPYAMAYSDAKVYNRPYEESPVASQIISKTMEKVDFPALLKRVDDGFMSWKKPTALCFGSSDTFLEVGSSFDFLENKRTNMKAMSIAAKVGHMPQEDYAEVLHEQLMLFLNGSPEDWTRAQSRSYKMTKKGLIEQ</sequence>
<dbReference type="SUPFAM" id="SSF53474">
    <property type="entry name" value="alpha/beta-Hydrolases"/>
    <property type="match status" value="1"/>
</dbReference>
<proteinExistence type="predicted"/>
<dbReference type="STRING" id="1157962.A0A250X0E6"/>
<dbReference type="Proteomes" id="UP000232323">
    <property type="component" value="Unassembled WGS sequence"/>
</dbReference>